<evidence type="ECO:0000313" key="6">
    <source>
        <dbReference type="EMBL" id="SCU74931.1"/>
    </source>
</evidence>
<evidence type="ECO:0000256" key="3">
    <source>
        <dbReference type="ARBA" id="ARBA00022989"/>
    </source>
</evidence>
<name>A0A1K0IPZ2_CUPNE</name>
<keyword evidence="4 5" id="KW-0472">Membrane</keyword>
<dbReference type="InterPro" id="IPR012451">
    <property type="entry name" value="DUF1656"/>
</dbReference>
<protein>
    <recommendedName>
        <fullName evidence="7">DUF1656 domain-containing protein</fullName>
    </recommendedName>
</protein>
<evidence type="ECO:0000256" key="1">
    <source>
        <dbReference type="ARBA" id="ARBA00022475"/>
    </source>
</evidence>
<gene>
    <name evidence="6" type="ORF">CNECB9_2140009</name>
</gene>
<feature type="transmembrane region" description="Helical" evidence="5">
    <location>
        <begin position="46"/>
        <end position="65"/>
    </location>
</feature>
<dbReference type="EMBL" id="FMSH01000129">
    <property type="protein sequence ID" value="SCU74931.1"/>
    <property type="molecule type" value="Genomic_DNA"/>
</dbReference>
<keyword evidence="1" id="KW-1003">Cell membrane</keyword>
<evidence type="ECO:0000256" key="5">
    <source>
        <dbReference type="SAM" id="Phobius"/>
    </source>
</evidence>
<dbReference type="Pfam" id="PF07869">
    <property type="entry name" value="DUF1656"/>
    <property type="match status" value="1"/>
</dbReference>
<feature type="transmembrane region" description="Helical" evidence="5">
    <location>
        <begin position="6"/>
        <end position="34"/>
    </location>
</feature>
<evidence type="ECO:0000256" key="2">
    <source>
        <dbReference type="ARBA" id="ARBA00022692"/>
    </source>
</evidence>
<evidence type="ECO:0000256" key="4">
    <source>
        <dbReference type="ARBA" id="ARBA00023136"/>
    </source>
</evidence>
<keyword evidence="2 5" id="KW-0812">Transmembrane</keyword>
<reference evidence="6" key="1">
    <citation type="submission" date="2016-09" db="EMBL/GenBank/DDBJ databases">
        <authorList>
            <person name="Capua I."/>
            <person name="De Benedictis P."/>
            <person name="Joannis T."/>
            <person name="Lombin L.H."/>
            <person name="Cattoli G."/>
        </authorList>
    </citation>
    <scope>NUCLEOTIDE SEQUENCE</scope>
    <source>
        <strain evidence="6">B9</strain>
    </source>
</reference>
<dbReference type="RefSeq" id="WP_340522859.1">
    <property type="nucleotide sequence ID" value="NZ_FMSH01000129.1"/>
</dbReference>
<proteinExistence type="predicted"/>
<dbReference type="PROSITE" id="PS51257">
    <property type="entry name" value="PROKAR_LIPOPROTEIN"/>
    <property type="match status" value="1"/>
</dbReference>
<evidence type="ECO:0008006" key="7">
    <source>
        <dbReference type="Google" id="ProtNLM"/>
    </source>
</evidence>
<dbReference type="AlphaFoldDB" id="A0A1K0IPZ2"/>
<keyword evidence="3 5" id="KW-1133">Transmembrane helix</keyword>
<organism evidence="6">
    <name type="scientific">Cupriavidus necator</name>
    <name type="common">Alcaligenes eutrophus</name>
    <name type="synonym">Ralstonia eutropha</name>
    <dbReference type="NCBI Taxonomy" id="106590"/>
    <lineage>
        <taxon>Bacteria</taxon>
        <taxon>Pseudomonadati</taxon>
        <taxon>Pseudomonadota</taxon>
        <taxon>Betaproteobacteria</taxon>
        <taxon>Burkholderiales</taxon>
        <taxon>Burkholderiaceae</taxon>
        <taxon>Cupriavidus</taxon>
    </lineage>
</organism>
<sequence>MPREIALASILMPSLLPVFVGCLLLYLLVDRLLVRLGVYRRVWHPALFRASLFISIFSGIGLALWR</sequence>
<accession>A0A1K0IPZ2</accession>